<dbReference type="EMBL" id="KJ019052">
    <property type="protein sequence ID" value="AIX20061.1"/>
    <property type="molecule type" value="Genomic_DNA"/>
</dbReference>
<evidence type="ECO:0000313" key="2">
    <source>
        <dbReference type="Proteomes" id="UP000185323"/>
    </source>
</evidence>
<dbReference type="Proteomes" id="UP000185323">
    <property type="component" value="Segment"/>
</dbReference>
<accession>A0A0E3F2D4</accession>
<organism evidence="1 2">
    <name type="scientific">Synechococcus phage ACG-2014f_Syn7803C7</name>
    <dbReference type="NCBI Taxonomy" id="2790345"/>
    <lineage>
        <taxon>Viruses</taxon>
        <taxon>Duplodnaviria</taxon>
        <taxon>Heunggongvirae</taxon>
        <taxon>Uroviricota</taxon>
        <taxon>Caudoviricetes</taxon>
        <taxon>Pantevenvirales</taxon>
        <taxon>Kyanoviridae</taxon>
        <taxon>Atlauavirus</taxon>
        <taxon>Atlauavirus acg2014f</taxon>
    </lineage>
</organism>
<gene>
    <name evidence="1" type="ORF">Syn7803C7_170</name>
</gene>
<name>A0A0E3F2D4_9CAUD</name>
<sequence>MALSQSVENSLREASSSLRNALAFAARQERSHTCQHIAKVLNDIDLIQRTDEMFDTLDSIKDGKGGSNPFGKFGFDE</sequence>
<evidence type="ECO:0000313" key="1">
    <source>
        <dbReference type="EMBL" id="AIX20061.1"/>
    </source>
</evidence>
<proteinExistence type="predicted"/>
<protein>
    <submittedName>
        <fullName evidence="1">Uncharacterized protein</fullName>
    </submittedName>
</protein>
<keyword evidence="2" id="KW-1185">Reference proteome</keyword>
<dbReference type="KEGG" id="vg:24172025"/>
<reference evidence="1 2" key="1">
    <citation type="submission" date="2013-12" db="EMBL/GenBank/DDBJ databases">
        <title>Ecological redundancy of diverse viral populations within a natural community.</title>
        <authorList>
            <person name="Gregory A.C."/>
            <person name="LaButti K."/>
            <person name="Copeland A."/>
            <person name="Woyke T."/>
            <person name="Sullivan M.B."/>
        </authorList>
    </citation>
    <scope>NUCLEOTIDE SEQUENCE [LARGE SCALE GENOMIC DNA]</scope>
    <source>
        <strain evidence="1">Syn7803C7</strain>
    </source>
</reference>